<dbReference type="PANTHER" id="PTHR21661">
    <property type="entry name" value="EPOXIDE HYDROLASE 1-RELATED"/>
    <property type="match status" value="1"/>
</dbReference>
<dbReference type="InterPro" id="IPR000639">
    <property type="entry name" value="Epox_hydrolase-like"/>
</dbReference>
<sequence length="417" mass="46699">MPSIKPFKISVPEHKIQRLQQKLALTDLPSEGPDALHPWSRGVPLSEIKRLASHWQHNFDWRAVEAKLNRDLPQCTANIEVDGFGHYDIHLVHQRSQVGAAIPLLFLHGWPSSFLEVVNMLPLLVDGGVDGPAFHVVAPSLIDFGFSSASNKQGFNIEQHAEAYHKLMLALGYNEYVIQAGDIGYLVTRSIALKYGPRHCKAYHLNNAAPAEPTATTHPDIHARIKNTPPTVSDLAGLARTQEFSTHGNAYYLLQSSKPQTLAYSLTDSPVGLLSWIYEKLIAWSDGYAWTDEQVLTWVSIYYFSRAGATACLSLFWENEHRVPTAFEMAKEWSDVPLAVARFEKDLILLPRAWNATLGPVVLESEYAHGGHFAAWECPEAVVEDLRRMFGREEGRLYGCVEGHDGYLFSEVLRICS</sequence>
<gene>
    <name evidence="5" type="ORF">UA08_03313</name>
</gene>
<dbReference type="SUPFAM" id="SSF53474">
    <property type="entry name" value="alpha/beta-Hydrolases"/>
    <property type="match status" value="1"/>
</dbReference>
<evidence type="ECO:0000256" key="1">
    <source>
        <dbReference type="ARBA" id="ARBA00010088"/>
    </source>
</evidence>
<dbReference type="OrthoDB" id="7130006at2759"/>
<keyword evidence="6" id="KW-1185">Reference proteome</keyword>
<dbReference type="GO" id="GO:0097176">
    <property type="term" value="P:epoxide metabolic process"/>
    <property type="evidence" value="ECO:0007669"/>
    <property type="project" value="TreeGrafter"/>
</dbReference>
<protein>
    <recommendedName>
        <fullName evidence="4">Epoxide hydrolase N-terminal domain-containing protein</fullName>
    </recommendedName>
</protein>
<dbReference type="EMBL" id="LFMY01000004">
    <property type="protein sequence ID" value="OKL61534.1"/>
    <property type="molecule type" value="Genomic_DNA"/>
</dbReference>
<dbReference type="PIRSF" id="PIRSF001112">
    <property type="entry name" value="Epoxide_hydrolase"/>
    <property type="match status" value="1"/>
</dbReference>
<dbReference type="GO" id="GO:0004301">
    <property type="term" value="F:epoxide hydrolase activity"/>
    <property type="evidence" value="ECO:0007669"/>
    <property type="project" value="TreeGrafter"/>
</dbReference>
<dbReference type="STRING" id="1441469.A0A225AT54"/>
<dbReference type="RefSeq" id="XP_020121655.1">
    <property type="nucleotide sequence ID" value="XM_020265600.1"/>
</dbReference>
<evidence type="ECO:0000256" key="2">
    <source>
        <dbReference type="ARBA" id="ARBA00022797"/>
    </source>
</evidence>
<comment type="similarity">
    <text evidence="1">Belongs to the peptidase S33 family.</text>
</comment>
<dbReference type="PRINTS" id="PR00412">
    <property type="entry name" value="EPOXHYDRLASE"/>
</dbReference>
<dbReference type="PANTHER" id="PTHR21661:SF35">
    <property type="entry name" value="EPOXIDE HYDROLASE"/>
    <property type="match status" value="1"/>
</dbReference>
<dbReference type="InterPro" id="IPR029058">
    <property type="entry name" value="AB_hydrolase_fold"/>
</dbReference>
<dbReference type="Pfam" id="PF06441">
    <property type="entry name" value="EHN"/>
    <property type="match status" value="1"/>
</dbReference>
<keyword evidence="2" id="KW-0058">Aromatic hydrocarbons catabolism</keyword>
<evidence type="ECO:0000259" key="4">
    <source>
        <dbReference type="Pfam" id="PF06441"/>
    </source>
</evidence>
<evidence type="ECO:0000313" key="6">
    <source>
        <dbReference type="Proteomes" id="UP000214365"/>
    </source>
</evidence>
<dbReference type="Proteomes" id="UP000214365">
    <property type="component" value="Unassembled WGS sequence"/>
</dbReference>
<accession>A0A225AT54</accession>
<organism evidence="5 6">
    <name type="scientific">Talaromyces atroroseus</name>
    <dbReference type="NCBI Taxonomy" id="1441469"/>
    <lineage>
        <taxon>Eukaryota</taxon>
        <taxon>Fungi</taxon>
        <taxon>Dikarya</taxon>
        <taxon>Ascomycota</taxon>
        <taxon>Pezizomycotina</taxon>
        <taxon>Eurotiomycetes</taxon>
        <taxon>Eurotiomycetidae</taxon>
        <taxon>Eurotiales</taxon>
        <taxon>Trichocomaceae</taxon>
        <taxon>Talaromyces</taxon>
        <taxon>Talaromyces sect. Trachyspermi</taxon>
    </lineage>
</organism>
<reference evidence="5 6" key="1">
    <citation type="submission" date="2015-06" db="EMBL/GenBank/DDBJ databases">
        <title>Talaromyces atroroseus IBT 11181 draft genome.</title>
        <authorList>
            <person name="Rasmussen K.B."/>
            <person name="Rasmussen S."/>
            <person name="Petersen B."/>
            <person name="Sicheritz-Ponten T."/>
            <person name="Mortensen U.H."/>
            <person name="Thrane U."/>
        </authorList>
    </citation>
    <scope>NUCLEOTIDE SEQUENCE [LARGE SCALE GENOMIC DNA]</scope>
    <source>
        <strain evidence="5 6">IBT 11181</strain>
    </source>
</reference>
<dbReference type="Gene3D" id="3.40.50.1820">
    <property type="entry name" value="alpha/beta hydrolase"/>
    <property type="match status" value="1"/>
</dbReference>
<comment type="caution">
    <text evidence="5">The sequence shown here is derived from an EMBL/GenBank/DDBJ whole genome shotgun (WGS) entry which is preliminary data.</text>
</comment>
<evidence type="ECO:0000256" key="3">
    <source>
        <dbReference type="ARBA" id="ARBA00022801"/>
    </source>
</evidence>
<dbReference type="AlphaFoldDB" id="A0A225AT54"/>
<dbReference type="InterPro" id="IPR016292">
    <property type="entry name" value="Epoxide_hydrolase"/>
</dbReference>
<dbReference type="GeneID" id="31003068"/>
<proteinExistence type="inferred from homology"/>
<dbReference type="InterPro" id="IPR010497">
    <property type="entry name" value="Epoxide_hydro_N"/>
</dbReference>
<keyword evidence="3" id="KW-0378">Hydrolase</keyword>
<evidence type="ECO:0000313" key="5">
    <source>
        <dbReference type="EMBL" id="OKL61534.1"/>
    </source>
</evidence>
<name>A0A225AT54_TALAT</name>
<feature type="domain" description="Epoxide hydrolase N-terminal" evidence="4">
    <location>
        <begin position="4"/>
        <end position="117"/>
    </location>
</feature>